<dbReference type="eggNOG" id="COG1320">
    <property type="taxonomic scope" value="Bacteria"/>
</dbReference>
<dbReference type="RefSeq" id="WP_012111896.1">
    <property type="nucleotide sequence ID" value="NC_009719.1"/>
</dbReference>
<evidence type="ECO:0000313" key="2">
    <source>
        <dbReference type="EMBL" id="ABS64578.1"/>
    </source>
</evidence>
<dbReference type="PANTHER" id="PTHR34703">
    <property type="entry name" value="ANTIPORTER SUBUNIT MNHG2-RELATED"/>
    <property type="match status" value="1"/>
</dbReference>
<keyword evidence="3" id="KW-1185">Reference proteome</keyword>
<name>A7HXE5_PARL1</name>
<dbReference type="GO" id="GO:0015385">
    <property type="term" value="F:sodium:proton antiporter activity"/>
    <property type="evidence" value="ECO:0007669"/>
    <property type="project" value="TreeGrafter"/>
</dbReference>
<evidence type="ECO:0000313" key="3">
    <source>
        <dbReference type="Proteomes" id="UP000006377"/>
    </source>
</evidence>
<keyword evidence="1" id="KW-1133">Transmembrane helix</keyword>
<dbReference type="EMBL" id="CP000774">
    <property type="protein sequence ID" value="ABS64578.1"/>
    <property type="molecule type" value="Genomic_DNA"/>
</dbReference>
<dbReference type="PANTHER" id="PTHR34703:SF1">
    <property type="entry name" value="ANTIPORTER SUBUNIT MNHG2-RELATED"/>
    <property type="match status" value="1"/>
</dbReference>
<dbReference type="OrthoDB" id="4427992at2"/>
<dbReference type="InterPro" id="IPR005133">
    <property type="entry name" value="PhaG_MnhG_YufB"/>
</dbReference>
<proteinExistence type="predicted"/>
<dbReference type="AlphaFoldDB" id="A7HXE5"/>
<dbReference type="Pfam" id="PF03334">
    <property type="entry name" value="PhaG_MnhG_YufB"/>
    <property type="match status" value="1"/>
</dbReference>
<feature type="transmembrane region" description="Helical" evidence="1">
    <location>
        <begin position="73"/>
        <end position="98"/>
    </location>
</feature>
<sequence length="124" mass="13069">MDAFSLDLLRDIASGISFAVGSVFLLIGAFGLVRLPDVWSRLHAAGVVDTVGAELILLGMIIQAGFTQATLKLALIGLFLFVTSPTATHAVANASFIAGIRPMRLRRNETADVVGKKVKTETGS</sequence>
<dbReference type="HOGENOM" id="CLU_121334_2_3_5"/>
<dbReference type="NCBIfam" id="TIGR01300">
    <property type="entry name" value="CPA3_mnhG_phaG"/>
    <property type="match status" value="1"/>
</dbReference>
<accession>A7HXE5</accession>
<dbReference type="Proteomes" id="UP000006377">
    <property type="component" value="Chromosome"/>
</dbReference>
<evidence type="ECO:0000256" key="1">
    <source>
        <dbReference type="SAM" id="Phobius"/>
    </source>
</evidence>
<feature type="transmembrane region" description="Helical" evidence="1">
    <location>
        <begin position="12"/>
        <end position="33"/>
    </location>
</feature>
<gene>
    <name evidence="2" type="ordered locus">Plav_2971</name>
</gene>
<dbReference type="STRING" id="402881.Plav_2971"/>
<keyword evidence="1" id="KW-0472">Membrane</keyword>
<organism evidence="2 3">
    <name type="scientific">Parvibaculum lavamentivorans (strain DS-1 / DSM 13023 / NCIMB 13966)</name>
    <dbReference type="NCBI Taxonomy" id="402881"/>
    <lineage>
        <taxon>Bacteria</taxon>
        <taxon>Pseudomonadati</taxon>
        <taxon>Pseudomonadota</taxon>
        <taxon>Alphaproteobacteria</taxon>
        <taxon>Hyphomicrobiales</taxon>
        <taxon>Parvibaculaceae</taxon>
        <taxon>Parvibaculum</taxon>
    </lineage>
</organism>
<keyword evidence="1" id="KW-0812">Transmembrane</keyword>
<dbReference type="KEGG" id="pla:Plav_2971"/>
<feature type="transmembrane region" description="Helical" evidence="1">
    <location>
        <begin position="45"/>
        <end position="67"/>
    </location>
</feature>
<reference evidence="2 3" key="1">
    <citation type="journal article" date="2011" name="Stand. Genomic Sci.">
        <title>Complete genome sequence of Parvibaculum lavamentivorans type strain (DS-1(T)).</title>
        <authorList>
            <person name="Schleheck D."/>
            <person name="Weiss M."/>
            <person name="Pitluck S."/>
            <person name="Bruce D."/>
            <person name="Land M.L."/>
            <person name="Han S."/>
            <person name="Saunders E."/>
            <person name="Tapia R."/>
            <person name="Detter C."/>
            <person name="Brettin T."/>
            <person name="Han J."/>
            <person name="Woyke T."/>
            <person name="Goodwin L."/>
            <person name="Pennacchio L."/>
            <person name="Nolan M."/>
            <person name="Cook A.M."/>
            <person name="Kjelleberg S."/>
            <person name="Thomas T."/>
        </authorList>
    </citation>
    <scope>NUCLEOTIDE SEQUENCE [LARGE SCALE GENOMIC DNA]</scope>
    <source>
        <strain evidence="3">DS-1 / DSM 13023 / NCIMB 13966</strain>
    </source>
</reference>
<protein>
    <submittedName>
        <fullName evidence="2">Monovalent cation/proton antiporter, MnhG/PhaG subunit</fullName>
    </submittedName>
</protein>